<dbReference type="InterPro" id="IPR056800">
    <property type="entry name" value="vWA_Ro60"/>
</dbReference>
<comment type="subcellular location">
    <subcellularLocation>
        <location evidence="1">Cytoplasm</location>
    </subcellularLocation>
</comment>
<dbReference type="GO" id="GO:0046872">
    <property type="term" value="F:metal ion binding"/>
    <property type="evidence" value="ECO:0007669"/>
    <property type="project" value="UniProtKB-KW"/>
</dbReference>
<evidence type="ECO:0000256" key="6">
    <source>
        <dbReference type="ARBA" id="ARBA00023274"/>
    </source>
</evidence>
<keyword evidence="6 9" id="KW-0687">Ribonucleoprotein</keyword>
<comment type="similarity">
    <text evidence="2">Belongs to the Ro 60 kDa family.</text>
</comment>
<proteinExistence type="inferred from homology"/>
<dbReference type="SUPFAM" id="SSF53300">
    <property type="entry name" value="vWA-like"/>
    <property type="match status" value="1"/>
</dbReference>
<dbReference type="PANTHER" id="PTHR14202:SF0">
    <property type="entry name" value="RNA-BINDING PROTEIN RO60"/>
    <property type="match status" value="1"/>
</dbReference>
<dbReference type="GO" id="GO:0003723">
    <property type="term" value="F:RNA binding"/>
    <property type="evidence" value="ECO:0007669"/>
    <property type="project" value="UniProtKB-KW"/>
</dbReference>
<dbReference type="InterPro" id="IPR008858">
    <property type="entry name" value="TROVE_dom"/>
</dbReference>
<evidence type="ECO:0000313" key="9">
    <source>
        <dbReference type="EMBL" id="TYL09001.1"/>
    </source>
</evidence>
<sequence>MSRATSIFNPSIPRPTTLNREGYPAFERPLEEQYLQVLLTNTLGNTYYATSDQLLQEAGQVHTAMLEKDPEFAAKALVFARNEGFMRLQPVFGLAALAGVRPDLFARVFDRVILIPSDLQDFFTVLKSIGRGQGGRAVKRAAARWLNNRLSEYWAVKYNGRGRGYSLGDVVRTVHPAPAGAKQSALFAYLAGRDCDASLLPQVAAFEALKRAKTPEERARLIGEGRLPHEAVTGVGGLDKECWRALVLQLPAFALLRNLNTLERHGVLDEYREYISARLTDREALCKAKILPFRFLKAFREVKQTWLKDVLREAVEATFGNLPEIPGKTAVFLDKSGSMAGEYLLIGGVFAVALYKKTKGNSIFWTFNTRVEEQDISIHDSILSQADKFMAFGGTDVAAPVRRLAERKVFVDNVILITDEQQNAGDPFYKVLAEYRRKVNGRVKVFVIDVAPYRSALVSPADPLTFYVYGWSDTVLHYISFAVQGYGGMLDIVNKTAI</sequence>
<evidence type="ECO:0000313" key="8">
    <source>
        <dbReference type="EMBL" id="AOQ23032.1"/>
    </source>
</evidence>
<dbReference type="PANTHER" id="PTHR14202">
    <property type="entry name" value="60 KDA RIBONUCLEOPROTEIN SSA/RO"/>
    <property type="match status" value="1"/>
</dbReference>
<gene>
    <name evidence="9" type="primary">rsr</name>
    <name evidence="8" type="ORF">Maut_00569</name>
    <name evidence="9" type="ORF">MTAT_26650</name>
</gene>
<dbReference type="AlphaFoldDB" id="A0AAC9HG48"/>
<dbReference type="GO" id="GO:1990904">
    <property type="term" value="C:ribonucleoprotein complex"/>
    <property type="evidence" value="ECO:0007669"/>
    <property type="project" value="UniProtKB-KW"/>
</dbReference>
<evidence type="ECO:0000313" key="10">
    <source>
        <dbReference type="Proteomes" id="UP000094598"/>
    </source>
</evidence>
<keyword evidence="11" id="KW-1185">Reference proteome</keyword>
<evidence type="ECO:0000256" key="5">
    <source>
        <dbReference type="ARBA" id="ARBA00022884"/>
    </source>
</evidence>
<reference evidence="9 11" key="2">
    <citation type="submission" date="2019-05" db="EMBL/GenBank/DDBJ databases">
        <title>Genome sequence of Moorella thermoacetica ATCC 33924.</title>
        <authorList>
            <person name="Poehlein A."/>
            <person name="Bengelsdorf F.R."/>
            <person name="Duerre P."/>
            <person name="Daniel R."/>
        </authorList>
    </citation>
    <scope>NUCLEOTIDE SEQUENCE [LARGE SCALE GENOMIC DNA]</scope>
    <source>
        <strain evidence="9 11">ATCC 33924</strain>
    </source>
</reference>
<organism evidence="8 10">
    <name type="scientific">Neomoorella thermoacetica</name>
    <name type="common">Clostridium thermoaceticum</name>
    <dbReference type="NCBI Taxonomy" id="1525"/>
    <lineage>
        <taxon>Bacteria</taxon>
        <taxon>Bacillati</taxon>
        <taxon>Bacillota</taxon>
        <taxon>Clostridia</taxon>
        <taxon>Neomoorellales</taxon>
        <taxon>Neomoorellaceae</taxon>
        <taxon>Neomoorella</taxon>
    </lineage>
</organism>
<accession>A0AAC9HG48</accession>
<keyword evidence="5" id="KW-0694">RNA-binding</keyword>
<evidence type="ECO:0000256" key="1">
    <source>
        <dbReference type="ARBA" id="ARBA00004496"/>
    </source>
</evidence>
<feature type="domain" description="TROVE" evidence="7">
    <location>
        <begin position="17"/>
        <end position="327"/>
    </location>
</feature>
<dbReference type="InterPro" id="IPR040322">
    <property type="entry name" value="TROVE2"/>
</dbReference>
<dbReference type="SUPFAM" id="SSF140864">
    <property type="entry name" value="TROVE domain-like"/>
    <property type="match status" value="1"/>
</dbReference>
<dbReference type="Pfam" id="PF25045">
    <property type="entry name" value="vWA_Ro60"/>
    <property type="match status" value="1"/>
</dbReference>
<dbReference type="RefSeq" id="WP_069588208.1">
    <property type="nucleotide sequence ID" value="NZ_CP017019.1"/>
</dbReference>
<dbReference type="EMBL" id="VCDX01000013">
    <property type="protein sequence ID" value="TYL09001.1"/>
    <property type="molecule type" value="Genomic_DNA"/>
</dbReference>
<evidence type="ECO:0000256" key="2">
    <source>
        <dbReference type="ARBA" id="ARBA00007814"/>
    </source>
</evidence>
<dbReference type="GO" id="GO:0005737">
    <property type="term" value="C:cytoplasm"/>
    <property type="evidence" value="ECO:0007669"/>
    <property type="project" value="UniProtKB-SubCell"/>
</dbReference>
<dbReference type="InterPro" id="IPR036465">
    <property type="entry name" value="vWFA_dom_sf"/>
</dbReference>
<protein>
    <submittedName>
        <fullName evidence="9">60 kDa SS-A/Ro ribonucleoprotein</fullName>
    </submittedName>
</protein>
<evidence type="ECO:0000313" key="11">
    <source>
        <dbReference type="Proteomes" id="UP000322283"/>
    </source>
</evidence>
<name>A0AAC9HG48_NEOTH</name>
<dbReference type="Pfam" id="PF05731">
    <property type="entry name" value="TROVE"/>
    <property type="match status" value="1"/>
</dbReference>
<dbReference type="Proteomes" id="UP000094598">
    <property type="component" value="Chromosome"/>
</dbReference>
<evidence type="ECO:0000256" key="3">
    <source>
        <dbReference type="ARBA" id="ARBA00022490"/>
    </source>
</evidence>
<dbReference type="InterPro" id="IPR037214">
    <property type="entry name" value="TROVE_dom_sf"/>
</dbReference>
<dbReference type="Proteomes" id="UP000322283">
    <property type="component" value="Unassembled WGS sequence"/>
</dbReference>
<dbReference type="Gene3D" id="3.40.50.410">
    <property type="entry name" value="von Willebrand factor, type A domain"/>
    <property type="match status" value="1"/>
</dbReference>
<reference evidence="8 10" key="1">
    <citation type="submission" date="2016-08" db="EMBL/GenBank/DDBJ databases">
        <title>Moorella thermoacetica DSM 103132.</title>
        <authorList>
            <person name="Jendresen C.B."/>
            <person name="Redl S.M."/>
            <person name="Jensen T.O."/>
            <person name="Nielsen A.T."/>
        </authorList>
    </citation>
    <scope>NUCLEOTIDE SEQUENCE [LARGE SCALE GENOMIC DNA]</scope>
    <source>
        <strain evidence="8 10">DSM 103132</strain>
    </source>
</reference>
<evidence type="ECO:0000256" key="4">
    <source>
        <dbReference type="ARBA" id="ARBA00022723"/>
    </source>
</evidence>
<keyword evidence="3" id="KW-0963">Cytoplasm</keyword>
<keyword evidence="4" id="KW-0479">Metal-binding</keyword>
<dbReference type="EMBL" id="CP017019">
    <property type="protein sequence ID" value="AOQ23032.1"/>
    <property type="molecule type" value="Genomic_DNA"/>
</dbReference>
<dbReference type="PROSITE" id="PS50988">
    <property type="entry name" value="TROVE"/>
    <property type="match status" value="1"/>
</dbReference>
<evidence type="ECO:0000259" key="7">
    <source>
        <dbReference type="PROSITE" id="PS50988"/>
    </source>
</evidence>